<protein>
    <recommendedName>
        <fullName evidence="4">RING-type E3 ubiquitin transferase</fullName>
        <ecNumber evidence="4">2.3.2.27</ecNumber>
    </recommendedName>
</protein>
<dbReference type="Pfam" id="PF00097">
    <property type="entry name" value="zf-C3HC4"/>
    <property type="match status" value="1"/>
</dbReference>
<evidence type="ECO:0000259" key="14">
    <source>
        <dbReference type="PROSITE" id="PS50089"/>
    </source>
</evidence>
<evidence type="ECO:0000256" key="8">
    <source>
        <dbReference type="ARBA" id="ARBA00022786"/>
    </source>
</evidence>
<evidence type="ECO:0000256" key="12">
    <source>
        <dbReference type="SAM" id="MobiDB-lite"/>
    </source>
</evidence>
<feature type="domain" description="RING-type" evidence="14">
    <location>
        <begin position="32"/>
        <end position="73"/>
    </location>
</feature>
<evidence type="ECO:0000256" key="10">
    <source>
        <dbReference type="ARBA" id="ARBA00023136"/>
    </source>
</evidence>
<comment type="catalytic activity">
    <reaction evidence="1">
        <text>S-ubiquitinyl-[E2 ubiquitin-conjugating enzyme]-L-cysteine + [acceptor protein]-L-lysine = [E2 ubiquitin-conjugating enzyme]-L-cysteine + N(6)-ubiquitinyl-[acceptor protein]-L-lysine.</text>
        <dbReference type="EC" id="2.3.2.27"/>
    </reaction>
</comment>
<evidence type="ECO:0000256" key="4">
    <source>
        <dbReference type="ARBA" id="ARBA00012483"/>
    </source>
</evidence>
<feature type="region of interest" description="Disordered" evidence="12">
    <location>
        <begin position="1"/>
        <end position="23"/>
    </location>
</feature>
<comment type="subcellular location">
    <subcellularLocation>
        <location evidence="2">Endomembrane system</location>
    </subcellularLocation>
</comment>
<comment type="pathway">
    <text evidence="3">Protein modification; protein ubiquitination.</text>
</comment>
<evidence type="ECO:0000256" key="13">
    <source>
        <dbReference type="SAM" id="Phobius"/>
    </source>
</evidence>
<keyword evidence="13" id="KW-1133">Transmembrane helix</keyword>
<dbReference type="InterPro" id="IPR001841">
    <property type="entry name" value="Znf_RING"/>
</dbReference>
<keyword evidence="13" id="KW-0812">Transmembrane</keyword>
<keyword evidence="6" id="KW-0479">Metal-binding</keyword>
<evidence type="ECO:0000256" key="11">
    <source>
        <dbReference type="PROSITE-ProRule" id="PRU00175"/>
    </source>
</evidence>
<reference evidence="15" key="1">
    <citation type="submission" date="2022-02" db="EMBL/GenBank/DDBJ databases">
        <authorList>
            <person name="King R."/>
        </authorList>
    </citation>
    <scope>NUCLEOTIDE SEQUENCE</scope>
</reference>
<dbReference type="EC" id="2.3.2.27" evidence="4"/>
<evidence type="ECO:0000313" key="15">
    <source>
        <dbReference type="EMBL" id="CAH1733179.1"/>
    </source>
</evidence>
<feature type="transmembrane region" description="Helical" evidence="13">
    <location>
        <begin position="164"/>
        <end position="182"/>
    </location>
</feature>
<accession>A0A9P0JFR1</accession>
<dbReference type="InterPro" id="IPR013083">
    <property type="entry name" value="Znf_RING/FYVE/PHD"/>
</dbReference>
<dbReference type="PROSITE" id="PS50089">
    <property type="entry name" value="ZF_RING_2"/>
    <property type="match status" value="1"/>
</dbReference>
<evidence type="ECO:0000256" key="9">
    <source>
        <dbReference type="ARBA" id="ARBA00022833"/>
    </source>
</evidence>
<evidence type="ECO:0000256" key="2">
    <source>
        <dbReference type="ARBA" id="ARBA00004308"/>
    </source>
</evidence>
<gene>
    <name evidence="15" type="ORF">APHIGO_LOCUS9531</name>
</gene>
<dbReference type="GO" id="GO:0008270">
    <property type="term" value="F:zinc ion binding"/>
    <property type="evidence" value="ECO:0007669"/>
    <property type="project" value="UniProtKB-KW"/>
</dbReference>
<dbReference type="OrthoDB" id="302966at2759"/>
<keyword evidence="10 13" id="KW-0472">Membrane</keyword>
<proteinExistence type="predicted"/>
<keyword evidence="8" id="KW-0833">Ubl conjugation pathway</keyword>
<dbReference type="PANTHER" id="PTHR12313">
    <property type="entry name" value="E3 UBIQUITIN-PROTEIN LIGASE RNF5-RELATED"/>
    <property type="match status" value="1"/>
</dbReference>
<dbReference type="InterPro" id="IPR018957">
    <property type="entry name" value="Znf_C3HC4_RING-type"/>
</dbReference>
<dbReference type="InterPro" id="IPR045103">
    <property type="entry name" value="RNF5/RNF185-like"/>
</dbReference>
<dbReference type="Gene3D" id="3.30.40.10">
    <property type="entry name" value="Zinc/RING finger domain, C3HC4 (zinc finger)"/>
    <property type="match status" value="1"/>
</dbReference>
<dbReference type="InterPro" id="IPR017907">
    <property type="entry name" value="Znf_RING_CS"/>
</dbReference>
<dbReference type="FunFam" id="3.30.40.10:FF:000062">
    <property type="entry name" value="E3 ubiquitin-protein ligase RNF185"/>
    <property type="match status" value="1"/>
</dbReference>
<evidence type="ECO:0000256" key="1">
    <source>
        <dbReference type="ARBA" id="ARBA00000900"/>
    </source>
</evidence>
<dbReference type="GO" id="GO:0061630">
    <property type="term" value="F:ubiquitin protein ligase activity"/>
    <property type="evidence" value="ECO:0007669"/>
    <property type="project" value="UniProtKB-EC"/>
</dbReference>
<keyword evidence="7 11" id="KW-0863">Zinc-finger</keyword>
<dbReference type="SUPFAM" id="SSF57850">
    <property type="entry name" value="RING/U-box"/>
    <property type="match status" value="1"/>
</dbReference>
<organism evidence="15 16">
    <name type="scientific">Aphis gossypii</name>
    <name type="common">Cotton aphid</name>
    <dbReference type="NCBI Taxonomy" id="80765"/>
    <lineage>
        <taxon>Eukaryota</taxon>
        <taxon>Metazoa</taxon>
        <taxon>Ecdysozoa</taxon>
        <taxon>Arthropoda</taxon>
        <taxon>Hexapoda</taxon>
        <taxon>Insecta</taxon>
        <taxon>Pterygota</taxon>
        <taxon>Neoptera</taxon>
        <taxon>Paraneoptera</taxon>
        <taxon>Hemiptera</taxon>
        <taxon>Sternorrhyncha</taxon>
        <taxon>Aphidomorpha</taxon>
        <taxon>Aphidoidea</taxon>
        <taxon>Aphididae</taxon>
        <taxon>Aphidini</taxon>
        <taxon>Aphis</taxon>
        <taxon>Aphis</taxon>
    </lineage>
</organism>
<dbReference type="GO" id="GO:0005783">
    <property type="term" value="C:endoplasmic reticulum"/>
    <property type="evidence" value="ECO:0007669"/>
    <property type="project" value="InterPro"/>
</dbReference>
<evidence type="ECO:0000313" key="16">
    <source>
        <dbReference type="Proteomes" id="UP001154329"/>
    </source>
</evidence>
<keyword evidence="9" id="KW-0862">Zinc</keyword>
<dbReference type="EMBL" id="OU899036">
    <property type="protein sequence ID" value="CAH1733179.1"/>
    <property type="molecule type" value="Genomic_DNA"/>
</dbReference>
<keyword evidence="16" id="KW-1185">Reference proteome</keyword>
<reference evidence="15" key="2">
    <citation type="submission" date="2022-10" db="EMBL/GenBank/DDBJ databases">
        <authorList>
            <consortium name="ENA_rothamsted_submissions"/>
            <consortium name="culmorum"/>
            <person name="King R."/>
        </authorList>
    </citation>
    <scope>NUCLEOTIDE SEQUENCE</scope>
</reference>
<dbReference type="PROSITE" id="PS00518">
    <property type="entry name" value="ZF_RING_1"/>
    <property type="match status" value="1"/>
</dbReference>
<feature type="region of interest" description="Disordered" evidence="12">
    <location>
        <begin position="85"/>
        <end position="114"/>
    </location>
</feature>
<dbReference type="SMART" id="SM00184">
    <property type="entry name" value="RING"/>
    <property type="match status" value="1"/>
</dbReference>
<evidence type="ECO:0000256" key="5">
    <source>
        <dbReference type="ARBA" id="ARBA00022679"/>
    </source>
</evidence>
<evidence type="ECO:0000256" key="6">
    <source>
        <dbReference type="ARBA" id="ARBA00022723"/>
    </source>
</evidence>
<evidence type="ECO:0000256" key="7">
    <source>
        <dbReference type="ARBA" id="ARBA00022771"/>
    </source>
</evidence>
<dbReference type="GO" id="GO:0006511">
    <property type="term" value="P:ubiquitin-dependent protein catabolic process"/>
    <property type="evidence" value="ECO:0007669"/>
    <property type="project" value="InterPro"/>
</dbReference>
<dbReference type="Proteomes" id="UP001154329">
    <property type="component" value="Chromosome 3"/>
</dbReference>
<dbReference type="AlphaFoldDB" id="A0A9P0JFR1"/>
<keyword evidence="5" id="KW-0808">Transferase</keyword>
<evidence type="ECO:0000256" key="3">
    <source>
        <dbReference type="ARBA" id="ARBA00004906"/>
    </source>
</evidence>
<name>A0A9P0JFR1_APHGO</name>
<sequence length="183" mass="20482">MATTTDESDSSRKNTNNEENENKDEQNNIFECNICLDNAKDAVVSVCGHLFCWPCLHQWLETRSSRQVCPVCKAVISKDKVIPIYGRGNSKQEDPRNKVPPRPSGQRTEPEPSTGFPGFTFGDGGFHLSFGIGAFPFGFLTSFNITDRPHGIPVGSQLQQDDQYLSKLFLWIAVIFIVWLLLA</sequence>